<sequence>MSDKLKSVKESHEYKEFVKLSELGLVLPIKTCGNENCKNFESEMEPDFKFKFKFNFWLTFFFGSPIILKN</sequence>
<dbReference type="Proteomes" id="UP000276133">
    <property type="component" value="Unassembled WGS sequence"/>
</dbReference>
<gene>
    <name evidence="1" type="ORF">BpHYR1_015380</name>
</gene>
<protein>
    <submittedName>
        <fullName evidence="1">Uncharacterized protein</fullName>
    </submittedName>
</protein>
<evidence type="ECO:0000313" key="2">
    <source>
        <dbReference type="Proteomes" id="UP000276133"/>
    </source>
</evidence>
<organism evidence="1 2">
    <name type="scientific">Brachionus plicatilis</name>
    <name type="common">Marine rotifer</name>
    <name type="synonym">Brachionus muelleri</name>
    <dbReference type="NCBI Taxonomy" id="10195"/>
    <lineage>
        <taxon>Eukaryota</taxon>
        <taxon>Metazoa</taxon>
        <taxon>Spiralia</taxon>
        <taxon>Gnathifera</taxon>
        <taxon>Rotifera</taxon>
        <taxon>Eurotatoria</taxon>
        <taxon>Monogononta</taxon>
        <taxon>Pseudotrocha</taxon>
        <taxon>Ploima</taxon>
        <taxon>Brachionidae</taxon>
        <taxon>Brachionus</taxon>
    </lineage>
</organism>
<dbReference type="AlphaFoldDB" id="A0A3M7PEN0"/>
<proteinExistence type="predicted"/>
<reference evidence="1 2" key="1">
    <citation type="journal article" date="2018" name="Sci. Rep.">
        <title>Genomic signatures of local adaptation to the degree of environmental predictability in rotifers.</title>
        <authorList>
            <person name="Franch-Gras L."/>
            <person name="Hahn C."/>
            <person name="Garcia-Roger E.M."/>
            <person name="Carmona M.J."/>
            <person name="Serra M."/>
            <person name="Gomez A."/>
        </authorList>
    </citation>
    <scope>NUCLEOTIDE SEQUENCE [LARGE SCALE GENOMIC DNA]</scope>
    <source>
        <strain evidence="1">HYR1</strain>
    </source>
</reference>
<comment type="caution">
    <text evidence="1">The sequence shown here is derived from an EMBL/GenBank/DDBJ whole genome shotgun (WGS) entry which is preliminary data.</text>
</comment>
<accession>A0A3M7PEN0</accession>
<dbReference type="EMBL" id="REGN01011324">
    <property type="protein sequence ID" value="RMZ97586.1"/>
    <property type="molecule type" value="Genomic_DNA"/>
</dbReference>
<name>A0A3M7PEN0_BRAPC</name>
<keyword evidence="2" id="KW-1185">Reference proteome</keyword>
<evidence type="ECO:0000313" key="1">
    <source>
        <dbReference type="EMBL" id="RMZ97586.1"/>
    </source>
</evidence>